<dbReference type="InterPro" id="IPR027951">
    <property type="entry name" value="Nepro_N"/>
</dbReference>
<reference evidence="3" key="1">
    <citation type="journal article" date="2019" name="bioRxiv">
        <title>The Genome of the Zebra Mussel, Dreissena polymorpha: A Resource for Invasive Species Research.</title>
        <authorList>
            <person name="McCartney M.A."/>
            <person name="Auch B."/>
            <person name="Kono T."/>
            <person name="Mallez S."/>
            <person name="Zhang Y."/>
            <person name="Obille A."/>
            <person name="Becker A."/>
            <person name="Abrahante J.E."/>
            <person name="Garbe J."/>
            <person name="Badalamenti J.P."/>
            <person name="Herman A."/>
            <person name="Mangelson H."/>
            <person name="Liachko I."/>
            <person name="Sullivan S."/>
            <person name="Sone E.D."/>
            <person name="Koren S."/>
            <person name="Silverstein K.A.T."/>
            <person name="Beckman K.B."/>
            <person name="Gohl D.M."/>
        </authorList>
    </citation>
    <scope>NUCLEOTIDE SEQUENCE</scope>
    <source>
        <strain evidence="3">Duluth1</strain>
        <tissue evidence="3">Whole animal</tissue>
    </source>
</reference>
<reference evidence="3" key="2">
    <citation type="submission" date="2020-11" db="EMBL/GenBank/DDBJ databases">
        <authorList>
            <person name="McCartney M.A."/>
            <person name="Auch B."/>
            <person name="Kono T."/>
            <person name="Mallez S."/>
            <person name="Becker A."/>
            <person name="Gohl D.M."/>
            <person name="Silverstein K.A.T."/>
            <person name="Koren S."/>
            <person name="Bechman K.B."/>
            <person name="Herman A."/>
            <person name="Abrahante J.E."/>
            <person name="Garbe J."/>
        </authorList>
    </citation>
    <scope>NUCLEOTIDE SEQUENCE</scope>
    <source>
        <strain evidence="3">Duluth1</strain>
        <tissue evidence="3">Whole animal</tissue>
    </source>
</reference>
<feature type="region of interest" description="Disordered" evidence="1">
    <location>
        <begin position="452"/>
        <end position="492"/>
    </location>
</feature>
<sequence>MWNRKSLAAPPVCELKVTLTQRNRDALNKALRNFNTAKDVLFEHEGFLASEQYIMRKTVYKLANQFRSEKSLRGVRQVLSCLRRMQDMQPGVLLETIKEYVNINSSHEEEQYLVSLQTVQYHLVRLQGLAALLQQTVNYCVYTFFHIRQHMEAGKMAPQNIVMLSGIARIWYVCSSLCDYVCNWYRALHLCLDVFQSTQVVWLEKSLPSDLKQWLGELFPEEKSEEFSPRIMTEHLRGTDKKHVTVPEYGPQSIVSSNSLGEDIGEPIRRQKDVTAVETATQHAKTKKKGQKKILKIEQKKDIKMQDNDKSAAILADVSVQTLKLAIKQYMRTKEDLSRFKAQVKKRYIELNGSVLRISKLGKKKILKKIALLTEKVHKEFDVCSEKVVIKKIRLPISKLIVKYLENSVTDKKLAVASTLAVKKDIPVDCNSEVLNNNVEERNKVSNAKKNKLGKISKTKQTKVGKLKSDKVMNIRSKKKSKKNKNKVKRLK</sequence>
<comment type="caution">
    <text evidence="3">The sequence shown here is derived from an EMBL/GenBank/DDBJ whole genome shotgun (WGS) entry which is preliminary data.</text>
</comment>
<gene>
    <name evidence="3" type="ORF">DPMN_088826</name>
</gene>
<protein>
    <recommendedName>
        <fullName evidence="2">Nucleolus and neural progenitor protein-like N-terminal domain-containing protein</fullName>
    </recommendedName>
</protein>
<dbReference type="PANTHER" id="PTHR34761:SF1">
    <property type="entry name" value="NUCLEOLUS AND NEURAL PROGENITOR PROTEIN"/>
    <property type="match status" value="1"/>
</dbReference>
<dbReference type="EMBL" id="JAIWYP010000003">
    <property type="protein sequence ID" value="KAH3846524.1"/>
    <property type="molecule type" value="Genomic_DNA"/>
</dbReference>
<proteinExistence type="predicted"/>
<feature type="compositionally biased region" description="Basic residues" evidence="1">
    <location>
        <begin position="452"/>
        <end position="466"/>
    </location>
</feature>
<accession>A0A9D4QWV4</accession>
<dbReference type="Pfam" id="PF14780">
    <property type="entry name" value="NEPRO_N"/>
    <property type="match status" value="1"/>
</dbReference>
<name>A0A9D4QWV4_DREPO</name>
<organism evidence="3 4">
    <name type="scientific">Dreissena polymorpha</name>
    <name type="common">Zebra mussel</name>
    <name type="synonym">Mytilus polymorpha</name>
    <dbReference type="NCBI Taxonomy" id="45954"/>
    <lineage>
        <taxon>Eukaryota</taxon>
        <taxon>Metazoa</taxon>
        <taxon>Spiralia</taxon>
        <taxon>Lophotrochozoa</taxon>
        <taxon>Mollusca</taxon>
        <taxon>Bivalvia</taxon>
        <taxon>Autobranchia</taxon>
        <taxon>Heteroconchia</taxon>
        <taxon>Euheterodonta</taxon>
        <taxon>Imparidentia</taxon>
        <taxon>Neoheterodontei</taxon>
        <taxon>Myida</taxon>
        <taxon>Dreissenoidea</taxon>
        <taxon>Dreissenidae</taxon>
        <taxon>Dreissena</taxon>
    </lineage>
</organism>
<feature type="compositionally biased region" description="Basic residues" evidence="1">
    <location>
        <begin position="476"/>
        <end position="492"/>
    </location>
</feature>
<dbReference type="OrthoDB" id="9899341at2759"/>
<evidence type="ECO:0000256" key="1">
    <source>
        <dbReference type="SAM" id="MobiDB-lite"/>
    </source>
</evidence>
<evidence type="ECO:0000313" key="3">
    <source>
        <dbReference type="EMBL" id="KAH3846524.1"/>
    </source>
</evidence>
<evidence type="ECO:0000313" key="4">
    <source>
        <dbReference type="Proteomes" id="UP000828390"/>
    </source>
</evidence>
<evidence type="ECO:0000259" key="2">
    <source>
        <dbReference type="Pfam" id="PF14780"/>
    </source>
</evidence>
<dbReference type="GO" id="GO:0005634">
    <property type="term" value="C:nucleus"/>
    <property type="evidence" value="ECO:0007669"/>
    <property type="project" value="TreeGrafter"/>
</dbReference>
<dbReference type="GO" id="GO:0045747">
    <property type="term" value="P:positive regulation of Notch signaling pathway"/>
    <property type="evidence" value="ECO:0007669"/>
    <property type="project" value="TreeGrafter"/>
</dbReference>
<dbReference type="AlphaFoldDB" id="A0A9D4QWV4"/>
<dbReference type="PANTHER" id="PTHR34761">
    <property type="entry name" value="NUCLEOLUS AND NEURAL PROGENITOR PROTEIN"/>
    <property type="match status" value="1"/>
</dbReference>
<keyword evidence="4" id="KW-1185">Reference proteome</keyword>
<feature type="domain" description="Nucleolus and neural progenitor protein-like N-terminal" evidence="2">
    <location>
        <begin position="2"/>
        <end position="188"/>
    </location>
</feature>
<dbReference type="Proteomes" id="UP000828390">
    <property type="component" value="Unassembled WGS sequence"/>
</dbReference>
<dbReference type="InterPro" id="IPR052835">
    <property type="entry name" value="Nepro"/>
</dbReference>